<evidence type="ECO:0000256" key="5">
    <source>
        <dbReference type="ARBA" id="ARBA00022741"/>
    </source>
</evidence>
<protein>
    <submittedName>
        <fullName evidence="14">DgyrCDS8408</fullName>
    </submittedName>
</protein>
<dbReference type="FunFam" id="1.10.510.10:FF:000065">
    <property type="entry name" value="Non-specific serine/threonine protein kinase"/>
    <property type="match status" value="1"/>
</dbReference>
<dbReference type="PROSITE" id="PS50011">
    <property type="entry name" value="PROTEIN_KINASE_DOM"/>
    <property type="match status" value="1"/>
</dbReference>
<dbReference type="SMART" id="SM00312">
    <property type="entry name" value="PX"/>
    <property type="match status" value="1"/>
</dbReference>
<evidence type="ECO:0000256" key="7">
    <source>
        <dbReference type="ARBA" id="ARBA00022840"/>
    </source>
</evidence>
<evidence type="ECO:0000256" key="3">
    <source>
        <dbReference type="ARBA" id="ARBA00022553"/>
    </source>
</evidence>
<keyword evidence="3" id="KW-0597">Phosphoprotein</keyword>
<evidence type="ECO:0000256" key="9">
    <source>
        <dbReference type="RuleBase" id="RU000304"/>
    </source>
</evidence>
<dbReference type="GO" id="GO:0005524">
    <property type="term" value="F:ATP binding"/>
    <property type="evidence" value="ECO:0007669"/>
    <property type="project" value="UniProtKB-UniRule"/>
</dbReference>
<feature type="compositionally biased region" description="Polar residues" evidence="10">
    <location>
        <begin position="437"/>
        <end position="446"/>
    </location>
</feature>
<dbReference type="Gene3D" id="1.10.510.10">
    <property type="entry name" value="Transferase(Phosphotransferase) domain 1"/>
    <property type="match status" value="1"/>
</dbReference>
<dbReference type="InterPro" id="IPR001683">
    <property type="entry name" value="PX_dom"/>
</dbReference>
<reference evidence="14 15" key="1">
    <citation type="submission" date="2020-08" db="EMBL/GenBank/DDBJ databases">
        <authorList>
            <person name="Hejnol A."/>
        </authorList>
    </citation>
    <scope>NUCLEOTIDE SEQUENCE [LARGE SCALE GENOMIC DNA]</scope>
</reference>
<feature type="domain" description="Protein kinase" evidence="11">
    <location>
        <begin position="144"/>
        <end position="401"/>
    </location>
</feature>
<comment type="caution">
    <text evidence="14">The sequence shown here is derived from an EMBL/GenBank/DDBJ whole genome shotgun (WGS) entry which is preliminary data.</text>
</comment>
<name>A0A7I8VVR8_9ANNE</name>
<evidence type="ECO:0000256" key="1">
    <source>
        <dbReference type="ARBA" id="ARBA00009903"/>
    </source>
</evidence>
<keyword evidence="4" id="KW-0808">Transferase</keyword>
<proteinExistence type="inferred from homology"/>
<dbReference type="FunFam" id="3.30.200.20:FF:000030">
    <property type="entry name" value="Non-specific serine/threonine protein kinase"/>
    <property type="match status" value="1"/>
</dbReference>
<evidence type="ECO:0000256" key="8">
    <source>
        <dbReference type="PROSITE-ProRule" id="PRU10141"/>
    </source>
</evidence>
<keyword evidence="7 8" id="KW-0067">ATP-binding</keyword>
<feature type="binding site" evidence="8">
    <location>
        <position position="173"/>
    </location>
    <ligand>
        <name>ATP</name>
        <dbReference type="ChEBI" id="CHEBI:30616"/>
    </ligand>
</feature>
<keyword evidence="5 8" id="KW-0547">Nucleotide-binding</keyword>
<gene>
    <name evidence="14" type="ORF">DGYR_LOCUS8012</name>
</gene>
<organism evidence="14 15">
    <name type="scientific">Dimorphilus gyrociliatus</name>
    <dbReference type="NCBI Taxonomy" id="2664684"/>
    <lineage>
        <taxon>Eukaryota</taxon>
        <taxon>Metazoa</taxon>
        <taxon>Spiralia</taxon>
        <taxon>Lophotrochozoa</taxon>
        <taxon>Annelida</taxon>
        <taxon>Polychaeta</taxon>
        <taxon>Polychaeta incertae sedis</taxon>
        <taxon>Dinophilidae</taxon>
        <taxon>Dimorphilus</taxon>
    </lineage>
</organism>
<dbReference type="SUPFAM" id="SSF56112">
    <property type="entry name" value="Protein kinase-like (PK-like)"/>
    <property type="match status" value="1"/>
</dbReference>
<feature type="domain" description="AGC-kinase C-terminal" evidence="13">
    <location>
        <begin position="402"/>
        <end position="478"/>
    </location>
</feature>
<accession>A0A7I8VVR8</accession>
<dbReference type="AlphaFoldDB" id="A0A7I8VVR8"/>
<dbReference type="InterPro" id="IPR008271">
    <property type="entry name" value="Ser/Thr_kinase_AS"/>
</dbReference>
<dbReference type="InterPro" id="IPR036871">
    <property type="entry name" value="PX_dom_sf"/>
</dbReference>
<keyword evidence="2 9" id="KW-0723">Serine/threonine-protein kinase</keyword>
<dbReference type="InterPro" id="IPR017892">
    <property type="entry name" value="Pkinase_C"/>
</dbReference>
<feature type="compositionally biased region" description="Gly residues" evidence="10">
    <location>
        <begin position="448"/>
        <end position="458"/>
    </location>
</feature>
<dbReference type="SMART" id="SM00220">
    <property type="entry name" value="S_TKc"/>
    <property type="match status" value="1"/>
</dbReference>
<dbReference type="InterPro" id="IPR011009">
    <property type="entry name" value="Kinase-like_dom_sf"/>
</dbReference>
<dbReference type="PROSITE" id="PS51285">
    <property type="entry name" value="AGC_KINASE_CTER"/>
    <property type="match status" value="1"/>
</dbReference>
<evidence type="ECO:0000256" key="4">
    <source>
        <dbReference type="ARBA" id="ARBA00022679"/>
    </source>
</evidence>
<dbReference type="PROSITE" id="PS50195">
    <property type="entry name" value="PX"/>
    <property type="match status" value="1"/>
</dbReference>
<dbReference type="EMBL" id="CAJFCJ010000011">
    <property type="protein sequence ID" value="CAD5119825.1"/>
    <property type="molecule type" value="Genomic_DNA"/>
</dbReference>
<dbReference type="Pfam" id="PF00433">
    <property type="entry name" value="Pkinase_C"/>
    <property type="match status" value="1"/>
</dbReference>
<evidence type="ECO:0000256" key="2">
    <source>
        <dbReference type="ARBA" id="ARBA00022527"/>
    </source>
</evidence>
<dbReference type="InterPro" id="IPR000719">
    <property type="entry name" value="Prot_kinase_dom"/>
</dbReference>
<dbReference type="Pfam" id="PF00069">
    <property type="entry name" value="Pkinase"/>
    <property type="match status" value="1"/>
</dbReference>
<dbReference type="Pfam" id="PF00787">
    <property type="entry name" value="PX"/>
    <property type="match status" value="1"/>
</dbReference>
<evidence type="ECO:0000313" key="15">
    <source>
        <dbReference type="Proteomes" id="UP000549394"/>
    </source>
</evidence>
<evidence type="ECO:0000259" key="13">
    <source>
        <dbReference type="PROSITE" id="PS51285"/>
    </source>
</evidence>
<dbReference type="Gene3D" id="3.30.200.20">
    <property type="entry name" value="Phosphorylase Kinase, domain 1"/>
    <property type="match status" value="1"/>
</dbReference>
<evidence type="ECO:0000256" key="10">
    <source>
        <dbReference type="SAM" id="MobiDB-lite"/>
    </source>
</evidence>
<feature type="domain" description="PX" evidence="12">
    <location>
        <begin position="5"/>
        <end position="116"/>
    </location>
</feature>
<dbReference type="PANTHER" id="PTHR24351">
    <property type="entry name" value="RIBOSOMAL PROTEIN S6 KINASE"/>
    <property type="match status" value="1"/>
</dbReference>
<dbReference type="Gene3D" id="3.30.1520.10">
    <property type="entry name" value="Phox-like domain"/>
    <property type="match status" value="1"/>
</dbReference>
<dbReference type="CDD" id="cd05575">
    <property type="entry name" value="STKc_SGK"/>
    <property type="match status" value="1"/>
</dbReference>
<evidence type="ECO:0000313" key="14">
    <source>
        <dbReference type="EMBL" id="CAD5119825.1"/>
    </source>
</evidence>
<evidence type="ECO:0000259" key="12">
    <source>
        <dbReference type="PROSITE" id="PS50195"/>
    </source>
</evidence>
<dbReference type="PROSITE" id="PS00108">
    <property type="entry name" value="PROTEIN_KINASE_ST"/>
    <property type="match status" value="1"/>
</dbReference>
<dbReference type="Proteomes" id="UP000549394">
    <property type="component" value="Unassembled WGS sequence"/>
</dbReference>
<dbReference type="InterPro" id="IPR000961">
    <property type="entry name" value="AGC-kinase_C"/>
</dbReference>
<dbReference type="OrthoDB" id="63267at2759"/>
<sequence>MATSRATATISGSTEKHDNSNKKYTVYTITVNFGNKRWAIYRRYNEFQTIYEKLKKLKTDVSLKLPGRKFIGNHDEKVLKARREGLNELLQKIMSHPLLSQRQEVKDFLNITENESDESSFEEKSNGSVDLGPSEKRSVKPSDFEFLRVIGKGSFGKVMMAKHKQEDRIYAVKVLQKQHIIKRNEVKHIMSERNVLVKNVRHPFLVGLHYSFQSIDKLYFVLDYVNGGELFYHLQRERRFPESRAKFYAAEIASALGYLHSLNIIYRDLKPENLLLDSEGHVVLTDFGLCKEDIEKAGTTSTFCGTPEYLAPEVLKKKPYDRMVDWWCLGGVLYEMLFGLPPFYSTNVDEMYRNILQKPLRFPNSASKDSINILTGMLQKDKSKRLGHENDFLDIRKHAFFAPINWEKLDQRAITPPYNPNVGGDLDLRHISGEFTSEPITSSVKTGGNPGMTDGAGGQTDQNAFSGFTYDPRNEIPQ</sequence>
<dbReference type="GO" id="GO:0004674">
    <property type="term" value="F:protein serine/threonine kinase activity"/>
    <property type="evidence" value="ECO:0007669"/>
    <property type="project" value="UniProtKB-KW"/>
</dbReference>
<evidence type="ECO:0000259" key="11">
    <source>
        <dbReference type="PROSITE" id="PS50011"/>
    </source>
</evidence>
<keyword evidence="6" id="KW-0418">Kinase</keyword>
<comment type="similarity">
    <text evidence="1">Belongs to the protein kinase superfamily. AGC Ser/Thr protein kinase family.</text>
</comment>
<keyword evidence="15" id="KW-1185">Reference proteome</keyword>
<dbReference type="SMART" id="SM00133">
    <property type="entry name" value="S_TK_X"/>
    <property type="match status" value="1"/>
</dbReference>
<dbReference type="GO" id="GO:0035091">
    <property type="term" value="F:phosphatidylinositol binding"/>
    <property type="evidence" value="ECO:0007669"/>
    <property type="project" value="InterPro"/>
</dbReference>
<dbReference type="InterPro" id="IPR017441">
    <property type="entry name" value="Protein_kinase_ATP_BS"/>
</dbReference>
<feature type="region of interest" description="Disordered" evidence="10">
    <location>
        <begin position="114"/>
        <end position="138"/>
    </location>
</feature>
<dbReference type="PROSITE" id="PS00107">
    <property type="entry name" value="PROTEIN_KINASE_ATP"/>
    <property type="match status" value="1"/>
</dbReference>
<evidence type="ECO:0000256" key="6">
    <source>
        <dbReference type="ARBA" id="ARBA00022777"/>
    </source>
</evidence>
<feature type="region of interest" description="Disordered" evidence="10">
    <location>
        <begin position="437"/>
        <end position="478"/>
    </location>
</feature>
<dbReference type="SUPFAM" id="SSF64268">
    <property type="entry name" value="PX domain"/>
    <property type="match status" value="1"/>
</dbReference>